<feature type="domain" description="YdbS-like PH" evidence="2">
    <location>
        <begin position="86"/>
        <end position="162"/>
    </location>
</feature>
<keyword evidence="1" id="KW-0472">Membrane</keyword>
<accession>A0ABU8EV55</accession>
<feature type="transmembrane region" description="Helical" evidence="1">
    <location>
        <begin position="59"/>
        <end position="78"/>
    </location>
</feature>
<organism evidence="3 4">
    <name type="scientific">Pseudoalteromonas spongiae</name>
    <dbReference type="NCBI Taxonomy" id="298657"/>
    <lineage>
        <taxon>Bacteria</taxon>
        <taxon>Pseudomonadati</taxon>
        <taxon>Pseudomonadota</taxon>
        <taxon>Gammaproteobacteria</taxon>
        <taxon>Alteromonadales</taxon>
        <taxon>Pseudoalteromonadaceae</taxon>
        <taxon>Pseudoalteromonas</taxon>
    </lineage>
</organism>
<gene>
    <name evidence="3" type="ORF">WAE96_13830</name>
</gene>
<sequence>MFSNHQISEQTLPDFTQADFKPLDKLASKEALIGTFVFLIPASIAVVIFLYFLSPVENIITALVAGALVLINLYVAWFTKRSVAMTSIALREHDLLLKRGVFWQRTIAIPFNRVQHIETHRNPIERKLKLATLKLFTAGGAGADLEIHGLSQERASKLRQFILANTASERHDDE</sequence>
<name>A0ABU8EV55_9GAMM</name>
<evidence type="ECO:0000313" key="3">
    <source>
        <dbReference type="EMBL" id="MEI4550746.1"/>
    </source>
</evidence>
<reference evidence="3 4" key="1">
    <citation type="submission" date="2023-12" db="EMBL/GenBank/DDBJ databases">
        <title>Friends and Foes: Symbiotic and Algicidal bacterial influence on Karenia brevis blooms.</title>
        <authorList>
            <person name="Fei C."/>
            <person name="Mohamed A.R."/>
            <person name="Booker A."/>
            <person name="Arshad M."/>
            <person name="Klass S."/>
            <person name="Ahn S."/>
            <person name="Gilbert P.M."/>
            <person name="Heil C.A."/>
            <person name="Martinez J.M."/>
            <person name="Amin S.A."/>
        </authorList>
    </citation>
    <scope>NUCLEOTIDE SEQUENCE [LARGE SCALE GENOMIC DNA]</scope>
    <source>
        <strain evidence="3 4">CE15</strain>
    </source>
</reference>
<keyword evidence="1" id="KW-1133">Transmembrane helix</keyword>
<keyword evidence="1" id="KW-0812">Transmembrane</keyword>
<feature type="transmembrane region" description="Helical" evidence="1">
    <location>
        <begin position="31"/>
        <end position="53"/>
    </location>
</feature>
<dbReference type="Proteomes" id="UP001382455">
    <property type="component" value="Unassembled WGS sequence"/>
</dbReference>
<proteinExistence type="predicted"/>
<evidence type="ECO:0000313" key="4">
    <source>
        <dbReference type="Proteomes" id="UP001382455"/>
    </source>
</evidence>
<evidence type="ECO:0000259" key="2">
    <source>
        <dbReference type="Pfam" id="PF03703"/>
    </source>
</evidence>
<dbReference type="InterPro" id="IPR005182">
    <property type="entry name" value="YdbS-like_PH"/>
</dbReference>
<protein>
    <submittedName>
        <fullName evidence="3">PH domain-containing protein</fullName>
    </submittedName>
</protein>
<keyword evidence="4" id="KW-1185">Reference proteome</keyword>
<dbReference type="Pfam" id="PF03703">
    <property type="entry name" value="bPH_2"/>
    <property type="match status" value="1"/>
</dbReference>
<dbReference type="RefSeq" id="WP_010561409.1">
    <property type="nucleotide sequence ID" value="NZ_JBAWKS010000001.1"/>
</dbReference>
<dbReference type="PANTHER" id="PTHR34473:SF3">
    <property type="entry name" value="TRANSMEMBRANE PROTEIN-RELATED"/>
    <property type="match status" value="1"/>
</dbReference>
<dbReference type="PANTHER" id="PTHR34473">
    <property type="entry name" value="UPF0699 TRANSMEMBRANE PROTEIN YDBS"/>
    <property type="match status" value="1"/>
</dbReference>
<evidence type="ECO:0000256" key="1">
    <source>
        <dbReference type="SAM" id="Phobius"/>
    </source>
</evidence>
<comment type="caution">
    <text evidence="3">The sequence shown here is derived from an EMBL/GenBank/DDBJ whole genome shotgun (WGS) entry which is preliminary data.</text>
</comment>
<dbReference type="EMBL" id="JBAWKS010000001">
    <property type="protein sequence ID" value="MEI4550746.1"/>
    <property type="molecule type" value="Genomic_DNA"/>
</dbReference>